<protein>
    <submittedName>
        <fullName evidence="1">Uncharacterized protein</fullName>
    </submittedName>
</protein>
<evidence type="ECO:0000313" key="1">
    <source>
        <dbReference type="EMBL" id="MFC0267247.1"/>
    </source>
</evidence>
<comment type="caution">
    <text evidence="1">The sequence shown here is derived from an EMBL/GenBank/DDBJ whole genome shotgun (WGS) entry which is preliminary data.</text>
</comment>
<gene>
    <name evidence="1" type="ORF">ACFFHW_04385</name>
</gene>
<dbReference type="PANTHER" id="PTHR35810">
    <property type="entry name" value="CYTOPLASMIC PROTEIN-RELATED"/>
    <property type="match status" value="1"/>
</dbReference>
<reference evidence="1 2" key="1">
    <citation type="submission" date="2024-09" db="EMBL/GenBank/DDBJ databases">
        <authorList>
            <person name="Sun Q."/>
            <person name="Mori K."/>
        </authorList>
    </citation>
    <scope>NUCLEOTIDE SEQUENCE [LARGE SCALE GENOMIC DNA]</scope>
    <source>
        <strain evidence="1 2">CCM 7415</strain>
    </source>
</reference>
<dbReference type="RefSeq" id="WP_211213364.1">
    <property type="nucleotide sequence ID" value="NZ_JBHLVX010000014.1"/>
</dbReference>
<evidence type="ECO:0000313" key="2">
    <source>
        <dbReference type="Proteomes" id="UP001589814"/>
    </source>
</evidence>
<organism evidence="1 2">
    <name type="scientific">Kushneria aurantia</name>
    <dbReference type="NCBI Taxonomy" id="504092"/>
    <lineage>
        <taxon>Bacteria</taxon>
        <taxon>Pseudomonadati</taxon>
        <taxon>Pseudomonadota</taxon>
        <taxon>Gammaproteobacteria</taxon>
        <taxon>Oceanospirillales</taxon>
        <taxon>Halomonadaceae</taxon>
        <taxon>Kushneria</taxon>
    </lineage>
</organism>
<sequence length="75" mass="8688">MSEQPQILIYEDAEKAVDVRLDEGRKTVWLMQWQMAAAFDTSMDNISLYFINNYSGEELDESATTEEYSVVRQEG</sequence>
<accession>A0ABV6G0S0</accession>
<proteinExistence type="predicted"/>
<dbReference type="EMBL" id="JBHLVX010000014">
    <property type="protein sequence ID" value="MFC0267247.1"/>
    <property type="molecule type" value="Genomic_DNA"/>
</dbReference>
<keyword evidence="2" id="KW-1185">Reference proteome</keyword>
<dbReference type="PANTHER" id="PTHR35810:SF1">
    <property type="entry name" value="CYTOPLASMIC PROTEIN"/>
    <property type="match status" value="1"/>
</dbReference>
<name>A0ABV6G0S0_9GAMM</name>
<dbReference type="Proteomes" id="UP001589814">
    <property type="component" value="Unassembled WGS sequence"/>
</dbReference>